<keyword evidence="4 5" id="KW-0503">Monooxygenase</keyword>
<dbReference type="SUPFAM" id="SSF51905">
    <property type="entry name" value="FAD/NAD(P)-binding domain"/>
    <property type="match status" value="1"/>
</dbReference>
<dbReference type="InterPro" id="IPR043683">
    <property type="entry name" value="TetX_monooxygenase"/>
</dbReference>
<reference evidence="7 8" key="1">
    <citation type="submission" date="2018-03" db="EMBL/GenBank/DDBJ databases">
        <title>Genomic Encyclopedia of Archaeal and Bacterial Type Strains, Phase II (KMG-II): from individual species to whole genera.</title>
        <authorList>
            <person name="Goeker M."/>
        </authorList>
    </citation>
    <scope>NUCLEOTIDE SEQUENCE [LARGE SCALE GENOMIC DNA]</scope>
    <source>
        <strain evidence="7 8">DSM 44720</strain>
    </source>
</reference>
<comment type="cofactor">
    <cofactor evidence="5">
        <name>FAD</name>
        <dbReference type="ChEBI" id="CHEBI:57692"/>
    </cofactor>
</comment>
<evidence type="ECO:0000256" key="2">
    <source>
        <dbReference type="ARBA" id="ARBA00022827"/>
    </source>
</evidence>
<evidence type="ECO:0000259" key="6">
    <source>
        <dbReference type="Pfam" id="PF01494"/>
    </source>
</evidence>
<dbReference type="GO" id="GO:0071949">
    <property type="term" value="F:FAD binding"/>
    <property type="evidence" value="ECO:0007669"/>
    <property type="project" value="InterPro"/>
</dbReference>
<keyword evidence="8" id="KW-1185">Reference proteome</keyword>
<gene>
    <name evidence="7" type="ORF">CLV43_106296</name>
</gene>
<sequence length="490" mass="51433">MTTTRIAVVGAGPGGLLCARVLQRHGIAVTVYDADASVDARDPGGTLDLHADTGQIALEDAGLLAEFHAVARVEGQAKSRLDQHGTVLSSFVPEQGDDAAPEIDRGQLRAMLAANVEPGTVRWGHKLVAATPLGDGVHRLEFAGGATAEADLVVGADGAWSRVRPLLTDAVPAYSGISFLDVSYPDVDNRHPGIAELVGDGHMFANDGGGRAIVGQRNSNGVVRAYVAMRTDLDWAERAGIDPTDQAAVRAVLLREFDGWADGLLRFVTEGEGFVNRPIHVLPAPLTWEHTPGVTLLGDAAHLMSPFGGFGVNLALLDGAELARAVVAEPTVDAAITRYEATMLPRSGEHATGANNALDRFFSPAAAEPGHAPDQAAAHRRYREGAAAYRRSERAARSVDGTWTIGFTTPRGERYLDLVLSTTGGALNGTLDGVSIEDGRVDGAEVAFTSRLTSPFTMKISCAATVEGDTMSGKAKAAMMSLAFTATRRS</sequence>
<keyword evidence="5" id="KW-0521">NADP</keyword>
<feature type="binding site" evidence="5">
    <location>
        <position position="48"/>
    </location>
    <ligand>
        <name>FAD</name>
        <dbReference type="ChEBI" id="CHEBI:57692"/>
    </ligand>
</feature>
<keyword evidence="3 5" id="KW-0560">Oxidoreductase</keyword>
<dbReference type="PRINTS" id="PR00420">
    <property type="entry name" value="RNGMNOXGNASE"/>
</dbReference>
<dbReference type="AlphaFoldDB" id="A0A2T0T4E0"/>
<evidence type="ECO:0000256" key="3">
    <source>
        <dbReference type="ARBA" id="ARBA00023002"/>
    </source>
</evidence>
<feature type="binding site" evidence="5">
    <location>
        <position position="41"/>
    </location>
    <ligand>
        <name>NADPH</name>
        <dbReference type="ChEBI" id="CHEBI:57783"/>
    </ligand>
</feature>
<evidence type="ECO:0000313" key="8">
    <source>
        <dbReference type="Proteomes" id="UP000239494"/>
    </source>
</evidence>
<dbReference type="Proteomes" id="UP000239494">
    <property type="component" value="Unassembled WGS sequence"/>
</dbReference>
<protein>
    <recommendedName>
        <fullName evidence="5">Flavin-dependent monooxygenase</fullName>
    </recommendedName>
    <alternativeName>
        <fullName evidence="5">TetX monooxygenase</fullName>
        <shortName evidence="5">TetX</shortName>
        <ecNumber evidence="5">1.14.13.-</ecNumber>
    </alternativeName>
</protein>
<feature type="binding site" evidence="5">
    <location>
        <position position="299"/>
    </location>
    <ligand>
        <name>FAD</name>
        <dbReference type="ChEBI" id="CHEBI:57692"/>
    </ligand>
</feature>
<dbReference type="InterPro" id="IPR036188">
    <property type="entry name" value="FAD/NAD-bd_sf"/>
</dbReference>
<dbReference type="GO" id="GO:0005737">
    <property type="term" value="C:cytoplasm"/>
    <property type="evidence" value="ECO:0007669"/>
    <property type="project" value="UniProtKB-SubCell"/>
</dbReference>
<keyword evidence="5" id="KW-0963">Cytoplasm</keyword>
<dbReference type="PANTHER" id="PTHR46972">
    <property type="entry name" value="MONOOXYGENASE ASQM-RELATED"/>
    <property type="match status" value="1"/>
</dbReference>
<comment type="function">
    <text evidence="5">An FAD-requiring monooxygenase active on some tetracycline antibiotic derivatives, which leads to their inactivation. Hydroxylates carbon 11a of tetracycline and some analogs.</text>
</comment>
<dbReference type="RefSeq" id="WP_106189091.1">
    <property type="nucleotide sequence ID" value="NZ_PVTF01000006.1"/>
</dbReference>
<dbReference type="PANTHER" id="PTHR46972:SF1">
    <property type="entry name" value="FAD DEPENDENT OXIDOREDUCTASE DOMAIN-CONTAINING PROTEIN"/>
    <property type="match status" value="1"/>
</dbReference>
<comment type="similarity">
    <text evidence="5">Belongs to the aromatic-ring hydroxylase family. TetX subfamily.</text>
</comment>
<dbReference type="HAMAP" id="MF_00845">
    <property type="entry name" value="TetX_monooxygenase"/>
    <property type="match status" value="1"/>
</dbReference>
<dbReference type="GO" id="GO:0004497">
    <property type="term" value="F:monooxygenase activity"/>
    <property type="evidence" value="ECO:0007669"/>
    <property type="project" value="UniProtKB-UniRule"/>
</dbReference>
<dbReference type="Gene3D" id="3.50.50.60">
    <property type="entry name" value="FAD/NAD(P)-binding domain"/>
    <property type="match status" value="1"/>
</dbReference>
<dbReference type="GO" id="GO:0046677">
    <property type="term" value="P:response to antibiotic"/>
    <property type="evidence" value="ECO:0007669"/>
    <property type="project" value="InterPro"/>
</dbReference>
<feature type="domain" description="FAD-binding" evidence="6">
    <location>
        <begin position="4"/>
        <end position="335"/>
    </location>
</feature>
<proteinExistence type="inferred from homology"/>
<name>A0A2T0T4E0_9PSEU</name>
<keyword evidence="1 5" id="KW-0285">Flavoprotein</keyword>
<comment type="subcellular location">
    <subcellularLocation>
        <location evidence="5">Cytoplasm</location>
    </subcellularLocation>
</comment>
<dbReference type="InterPro" id="IPR002938">
    <property type="entry name" value="FAD-bd"/>
</dbReference>
<accession>A0A2T0T4E0</accession>
<comment type="subunit">
    <text evidence="5">Monomer.</text>
</comment>
<comment type="domain">
    <text evidence="5">Consists of an N-terminal FAD-binding domain with a Rossman fold and a C-terminal substrate-binding domain.</text>
</comment>
<evidence type="ECO:0000256" key="1">
    <source>
        <dbReference type="ARBA" id="ARBA00022630"/>
    </source>
</evidence>
<dbReference type="EMBL" id="PVTF01000006">
    <property type="protein sequence ID" value="PRY40555.1"/>
    <property type="molecule type" value="Genomic_DNA"/>
</dbReference>
<dbReference type="OrthoDB" id="3217377at2"/>
<evidence type="ECO:0000256" key="5">
    <source>
        <dbReference type="HAMAP-Rule" id="MF_00845"/>
    </source>
</evidence>
<organism evidence="7 8">
    <name type="scientific">Umezawaea tangerina</name>
    <dbReference type="NCBI Taxonomy" id="84725"/>
    <lineage>
        <taxon>Bacteria</taxon>
        <taxon>Bacillati</taxon>
        <taxon>Actinomycetota</taxon>
        <taxon>Actinomycetes</taxon>
        <taxon>Pseudonocardiales</taxon>
        <taxon>Pseudonocardiaceae</taxon>
        <taxon>Umezawaea</taxon>
    </lineage>
</organism>
<comment type="caution">
    <text evidence="7">The sequence shown here is derived from an EMBL/GenBank/DDBJ whole genome shotgun (WGS) entry which is preliminary data.</text>
</comment>
<evidence type="ECO:0000313" key="7">
    <source>
        <dbReference type="EMBL" id="PRY40555.1"/>
    </source>
</evidence>
<keyword evidence="5" id="KW-0547">Nucleotide-binding</keyword>
<keyword evidence="2 5" id="KW-0274">FAD</keyword>
<feature type="binding site" evidence="5">
    <location>
        <position position="105"/>
    </location>
    <ligand>
        <name>FAD</name>
        <dbReference type="ChEBI" id="CHEBI:57692"/>
    </ligand>
</feature>
<dbReference type="Pfam" id="PF01494">
    <property type="entry name" value="FAD_binding_3"/>
    <property type="match status" value="1"/>
</dbReference>
<comment type="catalytic activity">
    <reaction evidence="5">
        <text>a tetracycline + NADPH + O2 + H(+) = an 11a-hydroxytetracycline + NADP(+) + H2O</text>
        <dbReference type="Rhea" id="RHEA:61444"/>
        <dbReference type="ChEBI" id="CHEBI:15377"/>
        <dbReference type="ChEBI" id="CHEBI:15378"/>
        <dbReference type="ChEBI" id="CHEBI:15379"/>
        <dbReference type="ChEBI" id="CHEBI:57783"/>
        <dbReference type="ChEBI" id="CHEBI:58349"/>
        <dbReference type="ChEBI" id="CHEBI:144644"/>
        <dbReference type="ChEBI" id="CHEBI:144645"/>
    </reaction>
</comment>
<dbReference type="EC" id="1.14.13.-" evidence="5"/>
<evidence type="ECO:0000256" key="4">
    <source>
        <dbReference type="ARBA" id="ARBA00023033"/>
    </source>
</evidence>